<dbReference type="InterPro" id="IPR001789">
    <property type="entry name" value="Sig_transdc_resp-reg_receiver"/>
</dbReference>
<dbReference type="SUPFAM" id="SSF52172">
    <property type="entry name" value="CheY-like"/>
    <property type="match status" value="1"/>
</dbReference>
<evidence type="ECO:0000256" key="2">
    <source>
        <dbReference type="PROSITE-ProRule" id="PRU00169"/>
    </source>
</evidence>
<evidence type="ECO:0000256" key="1">
    <source>
        <dbReference type="ARBA" id="ARBA00023125"/>
    </source>
</evidence>
<reference evidence="4 5" key="1">
    <citation type="journal article" date="2019" name="Int. J. Syst. Evol. Microbiol.">
        <title>The Global Catalogue of Microorganisms (GCM) 10K type strain sequencing project: providing services to taxonomists for standard genome sequencing and annotation.</title>
        <authorList>
            <consortium name="The Broad Institute Genomics Platform"/>
            <consortium name="The Broad Institute Genome Sequencing Center for Infectious Disease"/>
            <person name="Wu L."/>
            <person name="Ma J."/>
        </authorList>
    </citation>
    <scope>NUCLEOTIDE SEQUENCE [LARGE SCALE GENOMIC DNA]</scope>
    <source>
        <strain evidence="4 5">JCM 16021</strain>
    </source>
</reference>
<keyword evidence="2" id="KW-0597">Phosphoprotein</keyword>
<dbReference type="InterPro" id="IPR039420">
    <property type="entry name" value="WalR-like"/>
</dbReference>
<protein>
    <recommendedName>
        <fullName evidence="3">Response regulatory domain-containing protein</fullName>
    </recommendedName>
</protein>
<evidence type="ECO:0000313" key="5">
    <source>
        <dbReference type="Proteomes" id="UP001500575"/>
    </source>
</evidence>
<comment type="caution">
    <text evidence="4">The sequence shown here is derived from an EMBL/GenBank/DDBJ whole genome shotgun (WGS) entry which is preliminary data.</text>
</comment>
<organism evidence="4 5">
    <name type="scientific">Nocardioides bigeumensis</name>
    <dbReference type="NCBI Taxonomy" id="433657"/>
    <lineage>
        <taxon>Bacteria</taxon>
        <taxon>Bacillati</taxon>
        <taxon>Actinomycetota</taxon>
        <taxon>Actinomycetes</taxon>
        <taxon>Propionibacteriales</taxon>
        <taxon>Nocardioidaceae</taxon>
        <taxon>Nocardioides</taxon>
    </lineage>
</organism>
<gene>
    <name evidence="4" type="ORF">GCM10009843_30770</name>
</gene>
<feature type="modified residue" description="4-aspartylphosphate" evidence="2">
    <location>
        <position position="65"/>
    </location>
</feature>
<dbReference type="Proteomes" id="UP001500575">
    <property type="component" value="Unassembled WGS sequence"/>
</dbReference>
<accession>A0ABN2YLM0</accession>
<dbReference type="EMBL" id="BAAAQQ010000013">
    <property type="protein sequence ID" value="GAA2129312.1"/>
    <property type="molecule type" value="Genomic_DNA"/>
</dbReference>
<dbReference type="SMART" id="SM00448">
    <property type="entry name" value="REC"/>
    <property type="match status" value="1"/>
</dbReference>
<dbReference type="Gene3D" id="3.40.50.2300">
    <property type="match status" value="1"/>
</dbReference>
<dbReference type="Pfam" id="PF00072">
    <property type="entry name" value="Response_reg"/>
    <property type="match status" value="1"/>
</dbReference>
<dbReference type="InterPro" id="IPR011006">
    <property type="entry name" value="CheY-like_superfamily"/>
</dbReference>
<dbReference type="PANTHER" id="PTHR43214">
    <property type="entry name" value="TWO-COMPONENT RESPONSE REGULATOR"/>
    <property type="match status" value="1"/>
</dbReference>
<feature type="domain" description="Response regulatory" evidence="3">
    <location>
        <begin position="14"/>
        <end position="130"/>
    </location>
</feature>
<dbReference type="CDD" id="cd17535">
    <property type="entry name" value="REC_NarL-like"/>
    <property type="match status" value="1"/>
</dbReference>
<keyword evidence="5" id="KW-1185">Reference proteome</keyword>
<evidence type="ECO:0000313" key="4">
    <source>
        <dbReference type="EMBL" id="GAA2129312.1"/>
    </source>
</evidence>
<dbReference type="RefSeq" id="WP_344304679.1">
    <property type="nucleotide sequence ID" value="NZ_BAAAQQ010000013.1"/>
</dbReference>
<proteinExistence type="predicted"/>
<sequence length="225" mass="22903">MGSGEADARPPQVRVLVVDDHALVRDSLRRALGAEPDLDAVGTTGTLAGAAELIHTLRPDVVLLDNALPDGRGAHAVDELVARHREAAVVLLTATLSLGVARAAVTHGAAGVVTKTRGVEPVLDAVRAAARGDAAVAPELLQRLLGRASRPAQALPPGTDKYAAVDLDLLARLAAGATLRDAAIARDLADDEVHALVARAAVALGGRSTLETLTRAAEAGLLVAS</sequence>
<dbReference type="PROSITE" id="PS50110">
    <property type="entry name" value="RESPONSE_REGULATORY"/>
    <property type="match status" value="1"/>
</dbReference>
<evidence type="ECO:0000259" key="3">
    <source>
        <dbReference type="PROSITE" id="PS50110"/>
    </source>
</evidence>
<dbReference type="InterPro" id="IPR058245">
    <property type="entry name" value="NreC/VraR/RcsB-like_REC"/>
</dbReference>
<keyword evidence="1" id="KW-0238">DNA-binding</keyword>
<name>A0ABN2YLM0_9ACTN</name>